<reference evidence="8 9" key="1">
    <citation type="journal article" date="2006" name="Science">
        <title>Phytophthora genome sequences uncover evolutionary origins and mechanisms of pathogenesis.</title>
        <authorList>
            <person name="Tyler B.M."/>
            <person name="Tripathy S."/>
            <person name="Zhang X."/>
            <person name="Dehal P."/>
            <person name="Jiang R.H."/>
            <person name="Aerts A."/>
            <person name="Arredondo F.D."/>
            <person name="Baxter L."/>
            <person name="Bensasson D."/>
            <person name="Beynon J.L."/>
            <person name="Chapman J."/>
            <person name="Damasceno C.M."/>
            <person name="Dorrance A.E."/>
            <person name="Dou D."/>
            <person name="Dickerman A.W."/>
            <person name="Dubchak I.L."/>
            <person name="Garbelotto M."/>
            <person name="Gijzen M."/>
            <person name="Gordon S.G."/>
            <person name="Govers F."/>
            <person name="Grunwald N.J."/>
            <person name="Huang W."/>
            <person name="Ivors K.L."/>
            <person name="Jones R.W."/>
            <person name="Kamoun S."/>
            <person name="Krampis K."/>
            <person name="Lamour K.H."/>
            <person name="Lee M.K."/>
            <person name="McDonald W.H."/>
            <person name="Medina M."/>
            <person name="Meijer H.J."/>
            <person name="Nordberg E.K."/>
            <person name="Maclean D.J."/>
            <person name="Ospina-Giraldo M.D."/>
            <person name="Morris P.F."/>
            <person name="Phuntumart V."/>
            <person name="Putnam N.H."/>
            <person name="Rash S."/>
            <person name="Rose J.K."/>
            <person name="Sakihama Y."/>
            <person name="Salamov A.A."/>
            <person name="Savidor A."/>
            <person name="Scheuring C.F."/>
            <person name="Smith B.M."/>
            <person name="Sobral B.W."/>
            <person name="Terry A."/>
            <person name="Torto-Alalibo T.A."/>
            <person name="Win J."/>
            <person name="Xu Z."/>
            <person name="Zhang H."/>
            <person name="Grigoriev I.V."/>
            <person name="Rokhsar D.S."/>
            <person name="Boore J.L."/>
        </authorList>
    </citation>
    <scope>NUCLEOTIDE SEQUENCE [LARGE SCALE GENOMIC DNA]</scope>
    <source>
        <strain evidence="8 9">P6497</strain>
    </source>
</reference>
<dbReference type="GO" id="GO:0005819">
    <property type="term" value="C:spindle"/>
    <property type="evidence" value="ECO:0007669"/>
    <property type="project" value="UniProtKB-ARBA"/>
</dbReference>
<feature type="region of interest" description="Disordered" evidence="6">
    <location>
        <begin position="219"/>
        <end position="246"/>
    </location>
</feature>
<evidence type="ECO:0000256" key="6">
    <source>
        <dbReference type="SAM" id="MobiDB-lite"/>
    </source>
</evidence>
<dbReference type="OMA" id="KMRHNWL"/>
<dbReference type="SMR" id="G4ZN56"/>
<dbReference type="GeneID" id="20648803"/>
<dbReference type="GO" id="GO:0000226">
    <property type="term" value="P:microtubule cytoskeleton organization"/>
    <property type="evidence" value="ECO:0007669"/>
    <property type="project" value="UniProtKB-ARBA"/>
</dbReference>
<evidence type="ECO:0000313" key="8">
    <source>
        <dbReference type="EMBL" id="EGZ15379.1"/>
    </source>
</evidence>
<dbReference type="Proteomes" id="UP000002640">
    <property type="component" value="Unassembled WGS sequence"/>
</dbReference>
<feature type="domain" description="TOG" evidence="7">
    <location>
        <begin position="1"/>
        <end position="221"/>
    </location>
</feature>
<feature type="repeat" description="HEAT" evidence="5">
    <location>
        <begin position="157"/>
        <end position="195"/>
    </location>
</feature>
<dbReference type="InParanoid" id="G4ZN56"/>
<feature type="compositionally biased region" description="Low complexity" evidence="6">
    <location>
        <begin position="770"/>
        <end position="787"/>
    </location>
</feature>
<dbReference type="InterPro" id="IPR021133">
    <property type="entry name" value="HEAT_type_2"/>
</dbReference>
<keyword evidence="4" id="KW-0206">Cytoskeleton</keyword>
<dbReference type="GO" id="GO:0008017">
    <property type="term" value="F:microtubule binding"/>
    <property type="evidence" value="ECO:0007669"/>
    <property type="project" value="TreeGrafter"/>
</dbReference>
<protein>
    <recommendedName>
        <fullName evidence="7">TOG domain-containing protein</fullName>
    </recommendedName>
</protein>
<dbReference type="InterPro" id="IPR034085">
    <property type="entry name" value="TOG"/>
</dbReference>
<evidence type="ECO:0000313" key="9">
    <source>
        <dbReference type="Proteomes" id="UP000002640"/>
    </source>
</evidence>
<feature type="compositionally biased region" description="Basic and acidic residues" evidence="6">
    <location>
        <begin position="673"/>
        <end position="686"/>
    </location>
</feature>
<feature type="compositionally biased region" description="Polar residues" evidence="6">
    <location>
        <begin position="704"/>
        <end position="737"/>
    </location>
</feature>
<dbReference type="KEGG" id="psoj:PHYSODRAFT_346574"/>
<dbReference type="GO" id="GO:1902903">
    <property type="term" value="P:regulation of supramolecular fiber organization"/>
    <property type="evidence" value="ECO:0007669"/>
    <property type="project" value="UniProtKB-ARBA"/>
</dbReference>
<dbReference type="Pfam" id="PF21041">
    <property type="entry name" value="XMAP215_CLASP_TOG"/>
    <property type="match status" value="1"/>
</dbReference>
<dbReference type="PANTHER" id="PTHR21567">
    <property type="entry name" value="CLASP"/>
    <property type="match status" value="1"/>
</dbReference>
<dbReference type="SUPFAM" id="SSF48371">
    <property type="entry name" value="ARM repeat"/>
    <property type="match status" value="2"/>
</dbReference>
<sequence length="1419" mass="155844">MEDTAALLGSSAIKQRLAGVTGLLEQLRRQDAAPEASATLIPHVLTCLRDHNSKIALGALEILQLLVSRVAESTLRSYFKLLWLSLVERLGDSKLPVREKAVDVVVEISVVLDVNTVLDKLKGCMGHKNWRTREQSLHAVWRCLERHELFKEKQDELLDDVLKLLGDSSKDVRDAAITALEKFYMYIGASLLSDLEYKNIRSAQVKTLTDRFERIPVRGKESHSITHTAPSYDDRSNQDFDDDAAQDNAAPQKYSSILSSYDLQVSSSSSSIARYLASVRSRTINEAKAVAHVSGDGDRSPSQASSTSSKVVQDFSTAGTFGSGGGDISEKEIQKQLGVIFDKLNLDNNWDKRVDGLKMLQKLAKRCGSASNSGVLPFLSQGLRPIRERLCQQVSDLRSSVSREACQTIQTLANSLRDEFNAHAEICLGNLLKATYVTIQVISTSADTTIRSMIESTSNGYARVIPKLIECAKSRNQVLRYNAVCYLTMTLQRWSTSFLSKHSDMFVPILPALLQDALGDVRAQSRKCYWAFHHLFQDEADGVFARLNGTTQKNLKDDPSKFAAKAARQTEFSSMDAPASQAVEVVRSALRTANAIHPSSDAPGASSSVTFSDEHLSVQRVPSSGDLVSEKLPRRVLGGYSGSVGDDAAQDNLQPSRMLSQGPMRVGRVKTPVPKEKSTSANDRKKSAPAGPLRVWNAPPKPSQAPSTAVESLYTSRQEPSTASFHTSSKNPTSKAQRVQHAAEAQAPVPMDIDDAQPSGPKRFPVASIPSPTASNASSSRTNNSSRGDSVDMKSKPARTAPVKSSERPKVAQLPVLDELEEALRNIESRSWSTRLEAAEYIGKILLKRLDQIDNGARGDYKVDGRILTVFIKHLSDAHYRVSQGVLKYFLPLLKLSSDNQRLLPHLKTVLPKLFQKYIDTKESIRVIAKENLEYIASAIDSSTLAALVISMLGDGSNMKVKAAMCHYLRDLLPGAGEYLKHGANNSHMRSFLLKLALLMDTDVPVSISSACGELVSIAAQLYGPEMEVALGLLPPSKRLVVSKVLKSKKIVLNFSNTPRPPLSSSAAPHSARSRDGGDDDNQDMELPAPKPERCRKRPESPSVSSSSPARPSSQKRINTAVQIASPVPVESQRTDDRPSRPVPAKQPDEITGKATLSGQPAQSTAVFSSAATRTNKYDVQLDDLLLLLEQNNLSEAEIKHTLYKTLHFIETESSATWDRCFGRLLLLLLDAATDKDVYALKVLQKLVEAQPSRAQMFFELLLQRLIDAIGYQVDVARHLMERILHDLVSFASDHQQTLSTLMPLVPRVDAPALQVVLRLVKVCLQTCERSSAQNAAFLRQPDVANSLMSALTRRLDHASSSVRKNAVDCLVAFHFAAKEDSAIVPKFLAAELDDTRRRLVEIFIDRAKVERHPVGLST</sequence>
<evidence type="ECO:0000256" key="5">
    <source>
        <dbReference type="PROSITE-ProRule" id="PRU00103"/>
    </source>
</evidence>
<dbReference type="InterPro" id="IPR024395">
    <property type="entry name" value="CLASP_N_dom"/>
</dbReference>
<evidence type="ECO:0000256" key="2">
    <source>
        <dbReference type="ARBA" id="ARBA00022490"/>
    </source>
</evidence>
<dbReference type="Gene3D" id="1.25.10.10">
    <property type="entry name" value="Leucine-rich Repeat Variant"/>
    <property type="match status" value="4"/>
</dbReference>
<feature type="compositionally biased region" description="Low complexity" evidence="6">
    <location>
        <begin position="1101"/>
        <end position="1113"/>
    </location>
</feature>
<name>G4ZN56_PHYSP</name>
<dbReference type="PANTHER" id="PTHR21567:SF9">
    <property type="entry name" value="CLIP-ASSOCIATING PROTEIN"/>
    <property type="match status" value="1"/>
</dbReference>
<gene>
    <name evidence="8" type="ORF">PHYSODRAFT_346574</name>
</gene>
<dbReference type="InterPro" id="IPR016024">
    <property type="entry name" value="ARM-type_fold"/>
</dbReference>
<organism evidence="8 9">
    <name type="scientific">Phytophthora sojae (strain P6497)</name>
    <name type="common">Soybean stem and root rot agent</name>
    <name type="synonym">Phytophthora megasperma f. sp. glycines</name>
    <dbReference type="NCBI Taxonomy" id="1094619"/>
    <lineage>
        <taxon>Eukaryota</taxon>
        <taxon>Sar</taxon>
        <taxon>Stramenopiles</taxon>
        <taxon>Oomycota</taxon>
        <taxon>Peronosporomycetes</taxon>
        <taxon>Peronosporales</taxon>
        <taxon>Peronosporaceae</taxon>
        <taxon>Phytophthora</taxon>
    </lineage>
</organism>
<evidence type="ECO:0000259" key="7">
    <source>
        <dbReference type="SMART" id="SM01349"/>
    </source>
</evidence>
<dbReference type="GO" id="GO:0031110">
    <property type="term" value="P:regulation of microtubule polymerization or depolymerization"/>
    <property type="evidence" value="ECO:0007669"/>
    <property type="project" value="UniProtKB-ARBA"/>
</dbReference>
<dbReference type="InterPro" id="IPR048491">
    <property type="entry name" value="XMAP215_CLASP_TOG"/>
</dbReference>
<evidence type="ECO:0000256" key="3">
    <source>
        <dbReference type="ARBA" id="ARBA00022737"/>
    </source>
</evidence>
<proteinExistence type="predicted"/>
<dbReference type="PROSITE" id="PS50077">
    <property type="entry name" value="HEAT_REPEAT"/>
    <property type="match status" value="2"/>
</dbReference>
<feature type="compositionally biased region" description="Polar residues" evidence="6">
    <location>
        <begin position="300"/>
        <end position="311"/>
    </location>
</feature>
<evidence type="ECO:0000256" key="4">
    <source>
        <dbReference type="ARBA" id="ARBA00023212"/>
    </source>
</evidence>
<feature type="domain" description="TOG" evidence="7">
    <location>
        <begin position="806"/>
        <end position="1059"/>
    </location>
</feature>
<dbReference type="InterPro" id="IPR011989">
    <property type="entry name" value="ARM-like"/>
</dbReference>
<dbReference type="RefSeq" id="XP_009529128.1">
    <property type="nucleotide sequence ID" value="XM_009530833.1"/>
</dbReference>
<dbReference type="Pfam" id="PF12348">
    <property type="entry name" value="CLASP_N"/>
    <property type="match status" value="1"/>
</dbReference>
<dbReference type="STRING" id="1094619.G4ZN56"/>
<evidence type="ECO:0000256" key="1">
    <source>
        <dbReference type="ARBA" id="ARBA00004245"/>
    </source>
</evidence>
<comment type="subcellular location">
    <subcellularLocation>
        <location evidence="1">Cytoplasm</location>
        <location evidence="1">Cytoskeleton</location>
    </subcellularLocation>
</comment>
<keyword evidence="9" id="KW-1185">Reference proteome</keyword>
<dbReference type="EMBL" id="JH159155">
    <property type="protein sequence ID" value="EGZ15379.1"/>
    <property type="molecule type" value="Genomic_DNA"/>
</dbReference>
<keyword evidence="2" id="KW-0963">Cytoplasm</keyword>
<dbReference type="GO" id="GO:0000278">
    <property type="term" value="P:mitotic cell cycle"/>
    <property type="evidence" value="ECO:0007669"/>
    <property type="project" value="UniProtKB-ARBA"/>
</dbReference>
<keyword evidence="3" id="KW-0677">Repeat</keyword>
<accession>G4ZN56</accession>
<feature type="region of interest" description="Disordered" evidence="6">
    <location>
        <begin position="1056"/>
        <end position="1162"/>
    </location>
</feature>
<dbReference type="SMART" id="SM01349">
    <property type="entry name" value="TOG"/>
    <property type="match status" value="3"/>
</dbReference>
<feature type="repeat" description="HEAT" evidence="5">
    <location>
        <begin position="910"/>
        <end position="948"/>
    </location>
</feature>
<feature type="region of interest" description="Disordered" evidence="6">
    <location>
        <begin position="639"/>
        <end position="809"/>
    </location>
</feature>
<feature type="region of interest" description="Disordered" evidence="6">
    <location>
        <begin position="290"/>
        <end position="311"/>
    </location>
</feature>
<feature type="domain" description="TOG" evidence="7">
    <location>
        <begin position="326"/>
        <end position="568"/>
    </location>
</feature>
<dbReference type="GO" id="GO:0005881">
    <property type="term" value="C:cytoplasmic microtubule"/>
    <property type="evidence" value="ECO:0007669"/>
    <property type="project" value="TreeGrafter"/>
</dbReference>